<organism evidence="4 5">
    <name type="scientific">Chryseobacterium soldanellicola</name>
    <dbReference type="NCBI Taxonomy" id="311333"/>
    <lineage>
        <taxon>Bacteria</taxon>
        <taxon>Pseudomonadati</taxon>
        <taxon>Bacteroidota</taxon>
        <taxon>Flavobacteriia</taxon>
        <taxon>Flavobacteriales</taxon>
        <taxon>Weeksellaceae</taxon>
        <taxon>Chryseobacterium group</taxon>
        <taxon>Chryseobacterium</taxon>
    </lineage>
</organism>
<dbReference type="InterPro" id="IPR007712">
    <property type="entry name" value="RelE/ParE_toxin"/>
</dbReference>
<dbReference type="Gene3D" id="3.30.2310.20">
    <property type="entry name" value="RelE-like"/>
    <property type="match status" value="1"/>
</dbReference>
<dbReference type="InterPro" id="IPR051803">
    <property type="entry name" value="TA_system_RelE-like_toxin"/>
</dbReference>
<dbReference type="PIRSF" id="PIRSF029218">
    <property type="entry name" value="ParE"/>
    <property type="match status" value="1"/>
</dbReference>
<evidence type="ECO:0000313" key="5">
    <source>
        <dbReference type="Proteomes" id="UP000199627"/>
    </source>
</evidence>
<proteinExistence type="inferred from homology"/>
<accession>A0A1H1DVE1</accession>
<keyword evidence="5" id="KW-1185">Reference proteome</keyword>
<keyword evidence="2" id="KW-1277">Toxin-antitoxin system</keyword>
<dbReference type="InterPro" id="IPR035093">
    <property type="entry name" value="RelE/ParE_toxin_dom_sf"/>
</dbReference>
<dbReference type="Pfam" id="PF05016">
    <property type="entry name" value="ParE_toxin"/>
    <property type="match status" value="1"/>
</dbReference>
<dbReference type="Proteomes" id="UP000199627">
    <property type="component" value="Unassembled WGS sequence"/>
</dbReference>
<dbReference type="PANTHER" id="PTHR33755:SF9">
    <property type="entry name" value="TOXIN PARE1"/>
    <property type="match status" value="1"/>
</dbReference>
<reference evidence="5" key="1">
    <citation type="submission" date="2016-10" db="EMBL/GenBank/DDBJ databases">
        <authorList>
            <person name="Varghese N."/>
            <person name="Submissions S."/>
        </authorList>
    </citation>
    <scope>NUCLEOTIDE SEQUENCE [LARGE SCALE GENOMIC DNA]</scope>
    <source>
        <strain evidence="5">DSM 17072</strain>
    </source>
</reference>
<protein>
    <recommendedName>
        <fullName evidence="3">Toxin</fullName>
    </recommendedName>
</protein>
<dbReference type="STRING" id="311333.SAMN05421664_2653"/>
<comment type="similarity">
    <text evidence="1 3">Belongs to the RelE toxin family.</text>
</comment>
<name>A0A1H1DVE1_9FLAO</name>
<evidence type="ECO:0000313" key="4">
    <source>
        <dbReference type="EMBL" id="SDQ80363.1"/>
    </source>
</evidence>
<dbReference type="EMBL" id="FNKL01000003">
    <property type="protein sequence ID" value="SDQ80363.1"/>
    <property type="molecule type" value="Genomic_DNA"/>
</dbReference>
<dbReference type="InterPro" id="IPR028344">
    <property type="entry name" value="ParE1/4"/>
</dbReference>
<dbReference type="OrthoDB" id="7173315at2"/>
<dbReference type="RefSeq" id="WP_089756194.1">
    <property type="nucleotide sequence ID" value="NZ_FNKL01000003.1"/>
</dbReference>
<evidence type="ECO:0000256" key="2">
    <source>
        <dbReference type="ARBA" id="ARBA00022649"/>
    </source>
</evidence>
<evidence type="ECO:0000256" key="1">
    <source>
        <dbReference type="ARBA" id="ARBA00006226"/>
    </source>
</evidence>
<gene>
    <name evidence="4" type="ORF">SAMN05421664_2653</name>
</gene>
<sequence length="99" mass="11765">MAKYFLTNKAIQDLSEIYEYTYKLWSEIQAEKYYLELIEFCQTLSENPNIGKVYHEINSDLLGLPIQKHIVFYKSIQNDEIEIVRILGGNMDLKNRIKE</sequence>
<dbReference type="AlphaFoldDB" id="A0A1H1DVE1"/>
<dbReference type="PANTHER" id="PTHR33755">
    <property type="entry name" value="TOXIN PARE1-RELATED"/>
    <property type="match status" value="1"/>
</dbReference>
<evidence type="ECO:0000256" key="3">
    <source>
        <dbReference type="PIRNR" id="PIRNR029218"/>
    </source>
</evidence>